<dbReference type="EMBL" id="ATLV01023045">
    <property type="status" value="NOT_ANNOTATED_CDS"/>
    <property type="molecule type" value="Genomic_DNA"/>
</dbReference>
<dbReference type="VEuPathDB" id="VectorBase:ASIC016288"/>
<organism evidence="1">
    <name type="scientific">Anopheles sinensis</name>
    <name type="common">Mosquito</name>
    <dbReference type="NCBI Taxonomy" id="74873"/>
    <lineage>
        <taxon>Eukaryota</taxon>
        <taxon>Metazoa</taxon>
        <taxon>Ecdysozoa</taxon>
        <taxon>Arthropoda</taxon>
        <taxon>Hexapoda</taxon>
        <taxon>Insecta</taxon>
        <taxon>Pterygota</taxon>
        <taxon>Neoptera</taxon>
        <taxon>Endopterygota</taxon>
        <taxon>Diptera</taxon>
        <taxon>Nematocera</taxon>
        <taxon>Culicoidea</taxon>
        <taxon>Culicidae</taxon>
        <taxon>Anophelinae</taxon>
        <taxon>Anopheles</taxon>
    </lineage>
</organism>
<dbReference type="EMBL" id="KE525339">
    <property type="protein sequence ID" value="KFB48308.1"/>
    <property type="molecule type" value="Genomic_DNA"/>
</dbReference>
<protein>
    <submittedName>
        <fullName evidence="1 2">Uncharacterized protein</fullName>
    </submittedName>
</protein>
<dbReference type="EnsemblMetazoa" id="ASIC016288-RA">
    <property type="protein sequence ID" value="ASIC016288-PA"/>
    <property type="gene ID" value="ASIC016288"/>
</dbReference>
<evidence type="ECO:0000313" key="2">
    <source>
        <dbReference type="EnsemblMetazoa" id="ASIC016288-PA"/>
    </source>
</evidence>
<gene>
    <name evidence="1" type="ORF">ZHAS_00016288</name>
</gene>
<accession>A0A084WDL4</accession>
<dbReference type="AlphaFoldDB" id="A0A084WDL4"/>
<reference evidence="2" key="2">
    <citation type="submission" date="2020-05" db="UniProtKB">
        <authorList>
            <consortium name="EnsemblMetazoa"/>
        </authorList>
    </citation>
    <scope>IDENTIFICATION</scope>
</reference>
<keyword evidence="3" id="KW-1185">Reference proteome</keyword>
<reference evidence="1 3" key="1">
    <citation type="journal article" date="2014" name="BMC Genomics">
        <title>Genome sequence of Anopheles sinensis provides insight into genetics basis of mosquito competence for malaria parasites.</title>
        <authorList>
            <person name="Zhou D."/>
            <person name="Zhang D."/>
            <person name="Ding G."/>
            <person name="Shi L."/>
            <person name="Hou Q."/>
            <person name="Ye Y."/>
            <person name="Xu Y."/>
            <person name="Zhou H."/>
            <person name="Xiong C."/>
            <person name="Li S."/>
            <person name="Yu J."/>
            <person name="Hong S."/>
            <person name="Yu X."/>
            <person name="Zou P."/>
            <person name="Chen C."/>
            <person name="Chang X."/>
            <person name="Wang W."/>
            <person name="Lv Y."/>
            <person name="Sun Y."/>
            <person name="Ma L."/>
            <person name="Shen B."/>
            <person name="Zhu C."/>
        </authorList>
    </citation>
    <scope>NUCLEOTIDE SEQUENCE [LARGE SCALE GENOMIC DNA]</scope>
</reference>
<evidence type="ECO:0000313" key="3">
    <source>
        <dbReference type="Proteomes" id="UP000030765"/>
    </source>
</evidence>
<proteinExistence type="predicted"/>
<dbReference type="Proteomes" id="UP000030765">
    <property type="component" value="Unassembled WGS sequence"/>
</dbReference>
<name>A0A084WDL4_ANOSI</name>
<sequence length="200" mass="21849">MDAWSGFSGGCVWRTVALAGRSGPEALTERTGFPFPCPELRKICLSVRSACSFASIFRHRDSGDTPELYNVQPDGWQPEPNERPDAAPVRLCNAVKWSANRAKSLATQNIPTQTDCIQAGKSTTAEAHHAGVGGDILFHAPRSGDFFPPERFSANGFDANAKWFTEWWNIQLNGSHQLLTLHRCTATKPSPAREGLATPV</sequence>
<evidence type="ECO:0000313" key="1">
    <source>
        <dbReference type="EMBL" id="KFB48308.1"/>
    </source>
</evidence>